<protein>
    <submittedName>
        <fullName evidence="2">Uncharacterized protein</fullName>
    </submittedName>
</protein>
<dbReference type="EMBL" id="RCZM01000009">
    <property type="protein sequence ID" value="TPG12558.1"/>
    <property type="molecule type" value="Genomic_DNA"/>
</dbReference>
<sequence>MNTDPIQLLGADDLGPTGYFGPDSGIKPTEPRNGAQDRVKAVKVTDIPQRDAEPATVVSGLTLMASPPISLGCARQPCGGSLENVDPRHVDNLKGVWVCDEHRGGDAA</sequence>
<keyword evidence="3" id="KW-1185">Reference proteome</keyword>
<evidence type="ECO:0000256" key="1">
    <source>
        <dbReference type="SAM" id="MobiDB-lite"/>
    </source>
</evidence>
<feature type="region of interest" description="Disordered" evidence="1">
    <location>
        <begin position="1"/>
        <end position="38"/>
    </location>
</feature>
<evidence type="ECO:0000313" key="3">
    <source>
        <dbReference type="Proteomes" id="UP000317722"/>
    </source>
</evidence>
<proteinExistence type="predicted"/>
<evidence type="ECO:0000313" key="2">
    <source>
        <dbReference type="EMBL" id="TPG12558.1"/>
    </source>
</evidence>
<name>A0A502CHV3_9MICO</name>
<gene>
    <name evidence="2" type="ORF">EAH86_19835</name>
</gene>
<accession>A0A502CHV3</accession>
<dbReference type="Proteomes" id="UP000317722">
    <property type="component" value="Unassembled WGS sequence"/>
</dbReference>
<comment type="caution">
    <text evidence="2">The sequence shown here is derived from an EMBL/GenBank/DDBJ whole genome shotgun (WGS) entry which is preliminary data.</text>
</comment>
<reference evidence="2 3" key="1">
    <citation type="journal article" date="2019" name="Environ. Microbiol.">
        <title>Species interactions and distinct microbial communities in high Arctic permafrost affected cryosols are associated with the CH4 and CO2 gas fluxes.</title>
        <authorList>
            <person name="Altshuler I."/>
            <person name="Hamel J."/>
            <person name="Turney S."/>
            <person name="Magnuson E."/>
            <person name="Levesque R."/>
            <person name="Greer C."/>
            <person name="Whyte L.G."/>
        </authorList>
    </citation>
    <scope>NUCLEOTIDE SEQUENCE [LARGE SCALE GENOMIC DNA]</scope>
    <source>
        <strain evidence="2 3">S9.3A</strain>
    </source>
</reference>
<organism evidence="2 3">
    <name type="scientific">Pedococcus bigeumensis</name>
    <dbReference type="NCBI Taxonomy" id="433644"/>
    <lineage>
        <taxon>Bacteria</taxon>
        <taxon>Bacillati</taxon>
        <taxon>Actinomycetota</taxon>
        <taxon>Actinomycetes</taxon>
        <taxon>Micrococcales</taxon>
        <taxon>Intrasporangiaceae</taxon>
        <taxon>Pedococcus</taxon>
    </lineage>
</organism>
<dbReference type="AlphaFoldDB" id="A0A502CHV3"/>
<dbReference type="RefSeq" id="WP_140743977.1">
    <property type="nucleotide sequence ID" value="NZ_RCZM01000009.1"/>
</dbReference>